<keyword evidence="1" id="KW-0732">Signal</keyword>
<feature type="chain" id="PRO_5012702861" evidence="1">
    <location>
        <begin position="25"/>
        <end position="79"/>
    </location>
</feature>
<gene>
    <name evidence="2" type="ORF">SAMN05443248_2576</name>
</gene>
<name>A0A1M5MF95_9BRAD</name>
<protein>
    <submittedName>
        <fullName evidence="2">Uncharacterized protein</fullName>
    </submittedName>
</protein>
<proteinExistence type="predicted"/>
<sequence>MTRLNIWMTAAALLVSLASTPAVAQEINTLGPGRGWKLQPQRGPEGQNVYSYDCAADFGRILHHRVSHAARHTRTAGRS</sequence>
<evidence type="ECO:0000313" key="2">
    <source>
        <dbReference type="EMBL" id="SHG76038.1"/>
    </source>
</evidence>
<dbReference type="RefSeq" id="WP_154072183.1">
    <property type="nucleotide sequence ID" value="NZ_LT670817.1"/>
</dbReference>
<evidence type="ECO:0000313" key="3">
    <source>
        <dbReference type="Proteomes" id="UP000189796"/>
    </source>
</evidence>
<feature type="signal peptide" evidence="1">
    <location>
        <begin position="1"/>
        <end position="24"/>
    </location>
</feature>
<dbReference type="Proteomes" id="UP000189796">
    <property type="component" value="Chromosome I"/>
</dbReference>
<accession>A0A1M5MF95</accession>
<reference evidence="2 3" key="1">
    <citation type="submission" date="2016-11" db="EMBL/GenBank/DDBJ databases">
        <authorList>
            <person name="Jaros S."/>
            <person name="Januszkiewicz K."/>
            <person name="Wedrychowicz H."/>
        </authorList>
    </citation>
    <scope>NUCLEOTIDE SEQUENCE [LARGE SCALE GENOMIC DNA]</scope>
    <source>
        <strain evidence="2 3">GAS138</strain>
    </source>
</reference>
<evidence type="ECO:0000256" key="1">
    <source>
        <dbReference type="SAM" id="SignalP"/>
    </source>
</evidence>
<dbReference type="AlphaFoldDB" id="A0A1M5MF95"/>
<organism evidence="2 3">
    <name type="scientific">Bradyrhizobium erythrophlei</name>
    <dbReference type="NCBI Taxonomy" id="1437360"/>
    <lineage>
        <taxon>Bacteria</taxon>
        <taxon>Pseudomonadati</taxon>
        <taxon>Pseudomonadota</taxon>
        <taxon>Alphaproteobacteria</taxon>
        <taxon>Hyphomicrobiales</taxon>
        <taxon>Nitrobacteraceae</taxon>
        <taxon>Bradyrhizobium</taxon>
    </lineage>
</organism>
<dbReference type="EMBL" id="LT670817">
    <property type="protein sequence ID" value="SHG76038.1"/>
    <property type="molecule type" value="Genomic_DNA"/>
</dbReference>
<dbReference type="OrthoDB" id="9935077at2"/>